<dbReference type="AlphaFoldDB" id="A0A1V6PWI2"/>
<gene>
    <name evidence="4" type="ORF">PENANT_c028G06299</name>
</gene>
<keyword evidence="5" id="KW-1185">Reference proteome</keyword>
<dbReference type="InterPro" id="IPR001660">
    <property type="entry name" value="SAM"/>
</dbReference>
<feature type="compositionally biased region" description="Polar residues" evidence="1">
    <location>
        <begin position="169"/>
        <end position="186"/>
    </location>
</feature>
<evidence type="ECO:0000259" key="2">
    <source>
        <dbReference type="PROSITE" id="PS50003"/>
    </source>
</evidence>
<dbReference type="Proteomes" id="UP000191672">
    <property type="component" value="Unassembled WGS sequence"/>
</dbReference>
<dbReference type="SMART" id="SM00233">
    <property type="entry name" value="PH"/>
    <property type="match status" value="1"/>
</dbReference>
<dbReference type="InterPro" id="IPR011993">
    <property type="entry name" value="PH-like_dom_sf"/>
</dbReference>
<feature type="region of interest" description="Disordered" evidence="1">
    <location>
        <begin position="392"/>
        <end position="426"/>
    </location>
</feature>
<feature type="region of interest" description="Disordered" evidence="1">
    <location>
        <begin position="18"/>
        <end position="40"/>
    </location>
</feature>
<feature type="domain" description="SAM" evidence="3">
    <location>
        <begin position="195"/>
        <end position="260"/>
    </location>
</feature>
<feature type="compositionally biased region" description="Basic and acidic residues" evidence="1">
    <location>
        <begin position="154"/>
        <end position="168"/>
    </location>
</feature>
<evidence type="ECO:0000313" key="5">
    <source>
        <dbReference type="Proteomes" id="UP000191672"/>
    </source>
</evidence>
<sequence length="819" mass="91311">MSTAFKTDFDATYEYRPTYHHPEVKGGGQVPTPRSNGFNSFSDSIEILDTDFDSDSQSEFDDYSSHRSNRSLGTSSITTASTPDDFEIKTPTSTGLTAFDFHVEENPVAGPRGPHLFDFSDGFVKKSSVEANLLYSKTPISATTAFYSSASKLGPDRRDTPVPARYEKPQQQNHQRQTPLNNATSRPQEKDVESWDPQDVAIWMRKLNVDEGTVNEFISNDISGSILLEMEHEILRDHLGMKSFGKRHGLMNSIRQLRISNASSYKDLPPVPPPEPVLREATPQSAMAEVGVNCTPSPVAAEKDPLQKYREFQLQHQRQNQHRGRVVGPNDSVSIVAIEELLPRVDHRCPRGEDCGKWQRQYNRYLQATKGIPAELLGSSVVITGDPGNPATARNLAKSSKSDSKSDVTPSIVASSDAMGPAQPQDLPLSQEKLHEVEPRDPQENVRNFLNFQRLSRLRPVEDPTTPPRDTFPSPESVSPGTLAENLRSLPKLRIPSIHTTMAESALSGQRTITPSVVRKRQPYKNTISDTSAVTYDSAFSPADYYRDDPHYGQSTPFSEVDVPLTAIQVGPIERSFSQSVPPDMRFGSCGVPNAIISRPVSTKVESHRKKPSFSSYNPPTLSRLEEGRTLAPIETPEDLERTPRAAHHRVDPFDPSGQFKDDIIHSGWMKKRKNTRFLRHEWQDHHFALRGTQLAMYDDEESTQQAAKALEYIDVDDYAVACSSLASSSKLTAAFKKTVLKRTDDTRGDTAFAFSLIASPNSSTFDRKAIFNSTNKSHHFAVKTRDERIDWMRELMLAKALRRGRESGASLNVNGNAI</sequence>
<evidence type="ECO:0000259" key="3">
    <source>
        <dbReference type="PROSITE" id="PS50105"/>
    </source>
</evidence>
<feature type="region of interest" description="Disordered" evidence="1">
    <location>
        <begin position="56"/>
        <end position="91"/>
    </location>
</feature>
<protein>
    <recommendedName>
        <fullName evidence="6">SAM domain-containing protein</fullName>
    </recommendedName>
</protein>
<dbReference type="SUPFAM" id="SSF47769">
    <property type="entry name" value="SAM/Pointed domain"/>
    <property type="match status" value="1"/>
</dbReference>
<dbReference type="CDD" id="cd09535">
    <property type="entry name" value="SAM_BOI-like_fungal"/>
    <property type="match status" value="1"/>
</dbReference>
<feature type="domain" description="PH" evidence="2">
    <location>
        <begin position="663"/>
        <end position="801"/>
    </location>
</feature>
<feature type="region of interest" description="Disordered" evidence="1">
    <location>
        <begin position="457"/>
        <end position="483"/>
    </location>
</feature>
<dbReference type="Pfam" id="PF00169">
    <property type="entry name" value="PH"/>
    <property type="match status" value="1"/>
</dbReference>
<organism evidence="4 5">
    <name type="scientific">Penicillium antarcticum</name>
    <dbReference type="NCBI Taxonomy" id="416450"/>
    <lineage>
        <taxon>Eukaryota</taxon>
        <taxon>Fungi</taxon>
        <taxon>Dikarya</taxon>
        <taxon>Ascomycota</taxon>
        <taxon>Pezizomycotina</taxon>
        <taxon>Eurotiomycetes</taxon>
        <taxon>Eurotiomycetidae</taxon>
        <taxon>Eurotiales</taxon>
        <taxon>Aspergillaceae</taxon>
        <taxon>Penicillium</taxon>
    </lineage>
</organism>
<dbReference type="PROSITE" id="PS50105">
    <property type="entry name" value="SAM_DOMAIN"/>
    <property type="match status" value="1"/>
</dbReference>
<dbReference type="EMBL" id="MDYN01000028">
    <property type="protein sequence ID" value="OQD81374.1"/>
    <property type="molecule type" value="Genomic_DNA"/>
</dbReference>
<dbReference type="SMART" id="SM00454">
    <property type="entry name" value="SAM"/>
    <property type="match status" value="1"/>
</dbReference>
<reference evidence="5" key="1">
    <citation type="journal article" date="2017" name="Nat. Microbiol.">
        <title>Global analysis of biosynthetic gene clusters reveals vast potential of secondary metabolite production in Penicillium species.</title>
        <authorList>
            <person name="Nielsen J.C."/>
            <person name="Grijseels S."/>
            <person name="Prigent S."/>
            <person name="Ji B."/>
            <person name="Dainat J."/>
            <person name="Nielsen K.F."/>
            <person name="Frisvad J.C."/>
            <person name="Workman M."/>
            <person name="Nielsen J."/>
        </authorList>
    </citation>
    <scope>NUCLEOTIDE SEQUENCE [LARGE SCALE GENOMIC DNA]</scope>
    <source>
        <strain evidence="5">IBT 31811</strain>
    </source>
</reference>
<dbReference type="Gene3D" id="1.10.150.50">
    <property type="entry name" value="Transcription Factor, Ets-1"/>
    <property type="match status" value="1"/>
</dbReference>
<comment type="caution">
    <text evidence="4">The sequence shown here is derived from an EMBL/GenBank/DDBJ whole genome shotgun (WGS) entry which is preliminary data.</text>
</comment>
<dbReference type="PROSITE" id="PS50003">
    <property type="entry name" value="PH_DOMAIN"/>
    <property type="match status" value="1"/>
</dbReference>
<evidence type="ECO:0000313" key="4">
    <source>
        <dbReference type="EMBL" id="OQD81374.1"/>
    </source>
</evidence>
<accession>A0A1V6PWI2</accession>
<dbReference type="InterPro" id="IPR013761">
    <property type="entry name" value="SAM/pointed_sf"/>
</dbReference>
<feature type="region of interest" description="Disordered" evidence="1">
    <location>
        <begin position="601"/>
        <end position="628"/>
    </location>
</feature>
<name>A0A1V6PWI2_9EURO</name>
<feature type="region of interest" description="Disordered" evidence="1">
    <location>
        <begin position="150"/>
        <end position="195"/>
    </location>
</feature>
<dbReference type="Gene3D" id="2.30.29.30">
    <property type="entry name" value="Pleckstrin-homology domain (PH domain)/Phosphotyrosine-binding domain (PTB)"/>
    <property type="match status" value="1"/>
</dbReference>
<dbReference type="Pfam" id="PF07647">
    <property type="entry name" value="SAM_2"/>
    <property type="match status" value="1"/>
</dbReference>
<proteinExistence type="predicted"/>
<evidence type="ECO:0000256" key="1">
    <source>
        <dbReference type="SAM" id="MobiDB-lite"/>
    </source>
</evidence>
<dbReference type="InterPro" id="IPR001849">
    <property type="entry name" value="PH_domain"/>
</dbReference>
<dbReference type="SUPFAM" id="SSF50729">
    <property type="entry name" value="PH domain-like"/>
    <property type="match status" value="1"/>
</dbReference>
<feature type="compositionally biased region" description="Polar residues" evidence="1">
    <location>
        <begin position="70"/>
        <end position="82"/>
    </location>
</feature>
<evidence type="ECO:0008006" key="6">
    <source>
        <dbReference type="Google" id="ProtNLM"/>
    </source>
</evidence>